<dbReference type="SUPFAM" id="SSF47413">
    <property type="entry name" value="lambda repressor-like DNA-binding domains"/>
    <property type="match status" value="1"/>
</dbReference>
<accession>A0A161RBI8</accession>
<dbReference type="RefSeq" id="WP_066610134.1">
    <property type="nucleotide sequence ID" value="NZ_LQQU01000007.1"/>
</dbReference>
<evidence type="ECO:0000256" key="1">
    <source>
        <dbReference type="SAM" id="MobiDB-lite"/>
    </source>
</evidence>
<dbReference type="PROSITE" id="PS50943">
    <property type="entry name" value="HTH_CROC1"/>
    <property type="match status" value="1"/>
</dbReference>
<name>A0A161RBI8_9NEIS</name>
<dbReference type="Gene3D" id="1.10.260.40">
    <property type="entry name" value="lambda repressor-like DNA-binding domains"/>
    <property type="match status" value="1"/>
</dbReference>
<evidence type="ECO:0000313" key="4">
    <source>
        <dbReference type="Proteomes" id="UP000076625"/>
    </source>
</evidence>
<dbReference type="CDD" id="cd00093">
    <property type="entry name" value="HTH_XRE"/>
    <property type="match status" value="1"/>
</dbReference>
<dbReference type="EMBL" id="LQQU01000007">
    <property type="protein sequence ID" value="KZE34488.1"/>
    <property type="molecule type" value="Genomic_DNA"/>
</dbReference>
<dbReference type="OrthoDB" id="8590215at2"/>
<keyword evidence="4" id="KW-1185">Reference proteome</keyword>
<evidence type="ECO:0000313" key="3">
    <source>
        <dbReference type="EMBL" id="KZE34488.1"/>
    </source>
</evidence>
<dbReference type="GO" id="GO:0003677">
    <property type="term" value="F:DNA binding"/>
    <property type="evidence" value="ECO:0007669"/>
    <property type="project" value="InterPro"/>
</dbReference>
<dbReference type="SMART" id="SM00530">
    <property type="entry name" value="HTH_XRE"/>
    <property type="match status" value="1"/>
</dbReference>
<feature type="region of interest" description="Disordered" evidence="1">
    <location>
        <begin position="77"/>
        <end position="98"/>
    </location>
</feature>
<comment type="caution">
    <text evidence="3">The sequence shown here is derived from an EMBL/GenBank/DDBJ whole genome shotgun (WGS) entry which is preliminary data.</text>
</comment>
<dbReference type="InterPro" id="IPR001387">
    <property type="entry name" value="Cro/C1-type_HTH"/>
</dbReference>
<protein>
    <recommendedName>
        <fullName evidence="2">HTH cro/C1-type domain-containing protein</fullName>
    </recommendedName>
</protein>
<dbReference type="AlphaFoldDB" id="A0A161RBI8"/>
<evidence type="ECO:0000259" key="2">
    <source>
        <dbReference type="PROSITE" id="PS50943"/>
    </source>
</evidence>
<dbReference type="Proteomes" id="UP000076625">
    <property type="component" value="Unassembled WGS sequence"/>
</dbReference>
<sequence>MSVLPDFDSVEFPPALKALRKRLGLSRTALAQQVQLSTAAIQRYEAQDASHIKPSREAYERLCAALSALLAEAPPAAPAAAEASAAPPPSPAAAPTPASLADVKLSEATLEQLIARAKLLGAKKVTVEF</sequence>
<gene>
    <name evidence="3" type="ORF">AVW16_06230</name>
</gene>
<reference evidence="4" key="1">
    <citation type="submission" date="2016-01" db="EMBL/GenBank/DDBJ databases">
        <title>Draft genome of Chromobacterium sp. F49.</title>
        <authorList>
            <person name="Hong K.W."/>
        </authorList>
    </citation>
    <scope>NUCLEOTIDE SEQUENCE [LARGE SCALE GENOMIC DNA]</scope>
    <source>
        <strain evidence="4">CN10</strain>
    </source>
</reference>
<dbReference type="STRING" id="1452487.AVW16_06230"/>
<dbReference type="Pfam" id="PF13560">
    <property type="entry name" value="HTH_31"/>
    <property type="match status" value="1"/>
</dbReference>
<dbReference type="InterPro" id="IPR010982">
    <property type="entry name" value="Lambda_DNA-bd_dom_sf"/>
</dbReference>
<feature type="domain" description="HTH cro/C1-type" evidence="2">
    <location>
        <begin position="16"/>
        <end position="73"/>
    </location>
</feature>
<proteinExistence type="predicted"/>
<organism evidence="3 4">
    <name type="scientific">Crenobacter luteus</name>
    <dbReference type="NCBI Taxonomy" id="1452487"/>
    <lineage>
        <taxon>Bacteria</taxon>
        <taxon>Pseudomonadati</taxon>
        <taxon>Pseudomonadota</taxon>
        <taxon>Betaproteobacteria</taxon>
        <taxon>Neisseriales</taxon>
        <taxon>Neisseriaceae</taxon>
        <taxon>Crenobacter</taxon>
    </lineage>
</organism>